<dbReference type="InterPro" id="IPR014756">
    <property type="entry name" value="Ig_E-set"/>
</dbReference>
<dbReference type="GO" id="GO:0005737">
    <property type="term" value="C:cytoplasm"/>
    <property type="evidence" value="ECO:0007669"/>
    <property type="project" value="TreeGrafter"/>
</dbReference>
<dbReference type="InterPro" id="IPR011022">
    <property type="entry name" value="Arrestin_C-like"/>
</dbReference>
<comment type="similarity">
    <text evidence="1">Belongs to the arrestin family.</text>
</comment>
<reference evidence="5 6" key="1">
    <citation type="submission" date="2023-03" db="EMBL/GenBank/DDBJ databases">
        <title>Genome insight into feeding habits of ladybird beetles.</title>
        <authorList>
            <person name="Li H.-S."/>
            <person name="Huang Y.-H."/>
            <person name="Pang H."/>
        </authorList>
    </citation>
    <scope>NUCLEOTIDE SEQUENCE [LARGE SCALE GENOMIC DNA]</scope>
    <source>
        <strain evidence="5">SYSU_2023b</strain>
        <tissue evidence="5">Whole body</tissue>
    </source>
</reference>
<dbReference type="Pfam" id="PF02752">
    <property type="entry name" value="Arrestin_C"/>
    <property type="match status" value="1"/>
</dbReference>
<dbReference type="AlphaFoldDB" id="A0AAW1V058"/>
<dbReference type="Proteomes" id="UP001431783">
    <property type="component" value="Unassembled WGS sequence"/>
</dbReference>
<gene>
    <name evidence="5" type="ORF">WA026_014903</name>
</gene>
<dbReference type="GO" id="GO:0015031">
    <property type="term" value="P:protein transport"/>
    <property type="evidence" value="ECO:0007669"/>
    <property type="project" value="TreeGrafter"/>
</dbReference>
<dbReference type="InterPro" id="IPR050357">
    <property type="entry name" value="Arrestin_domain-protein"/>
</dbReference>
<name>A0AAW1V058_9CUCU</name>
<dbReference type="InterPro" id="IPR011021">
    <property type="entry name" value="Arrestin-like_N"/>
</dbReference>
<dbReference type="EMBL" id="JARQZJ010000098">
    <property type="protein sequence ID" value="KAK9886117.1"/>
    <property type="molecule type" value="Genomic_DNA"/>
</dbReference>
<keyword evidence="2" id="KW-0716">Sensory transduction</keyword>
<feature type="domain" description="Arrestin C-terminal-like" evidence="4">
    <location>
        <begin position="175"/>
        <end position="308"/>
    </location>
</feature>
<dbReference type="PANTHER" id="PTHR11188">
    <property type="entry name" value="ARRESTIN DOMAIN CONTAINING PROTEIN"/>
    <property type="match status" value="1"/>
</dbReference>
<dbReference type="SMART" id="SM01017">
    <property type="entry name" value="Arrestin_C"/>
    <property type="match status" value="1"/>
</dbReference>
<evidence type="ECO:0000256" key="1">
    <source>
        <dbReference type="ARBA" id="ARBA00005298"/>
    </source>
</evidence>
<evidence type="ECO:0000256" key="3">
    <source>
        <dbReference type="SAM" id="MobiDB-lite"/>
    </source>
</evidence>
<protein>
    <recommendedName>
        <fullName evidence="4">Arrestin C-terminal-like domain-containing protein</fullName>
    </recommendedName>
</protein>
<dbReference type="PANTHER" id="PTHR11188:SF176">
    <property type="entry name" value="ARRESTIN DOMAIN-CONTAINING PROTEIN 1"/>
    <property type="match status" value="1"/>
</dbReference>
<dbReference type="SUPFAM" id="SSF81296">
    <property type="entry name" value="E set domains"/>
    <property type="match status" value="2"/>
</dbReference>
<dbReference type="Pfam" id="PF00339">
    <property type="entry name" value="Arrestin_N"/>
    <property type="match status" value="1"/>
</dbReference>
<feature type="compositionally biased region" description="Pro residues" evidence="3">
    <location>
        <begin position="347"/>
        <end position="368"/>
    </location>
</feature>
<evidence type="ECO:0000256" key="2">
    <source>
        <dbReference type="ARBA" id="ARBA00022606"/>
    </source>
</evidence>
<evidence type="ECO:0000259" key="4">
    <source>
        <dbReference type="SMART" id="SM01017"/>
    </source>
</evidence>
<sequence>MACQIVVDTPGPYYSGSPIQGNLICTFNDSKKIRGIKIRAYGDEHTEWWGTESYYNHVEKRHETRSVTYTGDNNLYSMEIMLFGSQNGNTHIGPGRFTYPFSFHLPPNLPSTFENSNGYIRYTLKGIVDVPWGTDYEDKIHFVLASLIDLNNFPLESFQPVSRSDEKTICCWCCAGGEITVNINVNKTAFVPNESVKLYVALTNMSNSNVEGLQARLVQYIKSSVYSPSHETKTDENTLVEDTWSGVGAHGENNYDIQLPIPSDIFVPNLDRSTLFEVSYDIEITAAISGCHSDIDLSFSVNLGHIQHQSQVVGNLASTGIIPTSPFVPPPMEGGGYPQPYNGGNYPYPPVGQPNAPPPEGPPYPSQPVPTNSYPSGPPGPYPSVQPSPYPSGGNGFMPMAPGASAPPSSIPQPTGPAGYTFANPGGPSDKVTYPGGQPSAPNVAAPYSSMSPQALSKEMEASQGGKPSAPQSEPPPPSYEDVLKKM</sequence>
<proteinExistence type="inferred from homology"/>
<keyword evidence="6" id="KW-1185">Reference proteome</keyword>
<evidence type="ECO:0000313" key="6">
    <source>
        <dbReference type="Proteomes" id="UP001431783"/>
    </source>
</evidence>
<comment type="caution">
    <text evidence="5">The sequence shown here is derived from an EMBL/GenBank/DDBJ whole genome shotgun (WGS) entry which is preliminary data.</text>
</comment>
<evidence type="ECO:0000313" key="5">
    <source>
        <dbReference type="EMBL" id="KAK9886117.1"/>
    </source>
</evidence>
<feature type="region of interest" description="Disordered" evidence="3">
    <location>
        <begin position="327"/>
        <end position="487"/>
    </location>
</feature>
<feature type="compositionally biased region" description="Low complexity" evidence="3">
    <location>
        <begin position="399"/>
        <end position="408"/>
    </location>
</feature>
<organism evidence="5 6">
    <name type="scientific">Henosepilachna vigintioctopunctata</name>
    <dbReference type="NCBI Taxonomy" id="420089"/>
    <lineage>
        <taxon>Eukaryota</taxon>
        <taxon>Metazoa</taxon>
        <taxon>Ecdysozoa</taxon>
        <taxon>Arthropoda</taxon>
        <taxon>Hexapoda</taxon>
        <taxon>Insecta</taxon>
        <taxon>Pterygota</taxon>
        <taxon>Neoptera</taxon>
        <taxon>Endopterygota</taxon>
        <taxon>Coleoptera</taxon>
        <taxon>Polyphaga</taxon>
        <taxon>Cucujiformia</taxon>
        <taxon>Coccinelloidea</taxon>
        <taxon>Coccinellidae</taxon>
        <taxon>Epilachninae</taxon>
        <taxon>Epilachnini</taxon>
        <taxon>Henosepilachna</taxon>
    </lineage>
</organism>
<accession>A0AAW1V058</accession>
<dbReference type="Gene3D" id="2.60.40.640">
    <property type="match status" value="2"/>
</dbReference>
<feature type="compositionally biased region" description="Pro residues" evidence="3">
    <location>
        <begin position="376"/>
        <end position="390"/>
    </location>
</feature>
<dbReference type="InterPro" id="IPR014752">
    <property type="entry name" value="Arrestin-like_C"/>
</dbReference>